<name>A0A147J2D8_9SPHN</name>
<dbReference type="Gene3D" id="1.10.443.10">
    <property type="entry name" value="Intergrase catalytic core"/>
    <property type="match status" value="1"/>
</dbReference>
<accession>A0A147J2D8</accession>
<evidence type="ECO:0000313" key="4">
    <source>
        <dbReference type="Proteomes" id="UP000074072"/>
    </source>
</evidence>
<dbReference type="PATRIC" id="fig|33051.4.peg.3714"/>
<gene>
    <name evidence="3" type="ORF">SB4_02130</name>
</gene>
<keyword evidence="2" id="KW-0233">DNA recombination</keyword>
<dbReference type="InterPro" id="IPR011010">
    <property type="entry name" value="DNA_brk_join_enz"/>
</dbReference>
<protein>
    <submittedName>
        <fullName evidence="3">Uncharacterized protein</fullName>
    </submittedName>
</protein>
<dbReference type="GO" id="GO:0006310">
    <property type="term" value="P:DNA recombination"/>
    <property type="evidence" value="ECO:0007669"/>
    <property type="project" value="UniProtKB-KW"/>
</dbReference>
<dbReference type="RefSeq" id="WP_058751227.1">
    <property type="nucleotide sequence ID" value="NZ_LDTE01000009.1"/>
</dbReference>
<dbReference type="InterPro" id="IPR010998">
    <property type="entry name" value="Integrase_recombinase_N"/>
</dbReference>
<dbReference type="InterPro" id="IPR013762">
    <property type="entry name" value="Integrase-like_cat_sf"/>
</dbReference>
<evidence type="ECO:0000313" key="3">
    <source>
        <dbReference type="EMBL" id="KTW02815.1"/>
    </source>
</evidence>
<organism evidence="3 4">
    <name type="scientific">Sphingomonas sanguinis</name>
    <dbReference type="NCBI Taxonomy" id="33051"/>
    <lineage>
        <taxon>Bacteria</taxon>
        <taxon>Pseudomonadati</taxon>
        <taxon>Pseudomonadota</taxon>
        <taxon>Alphaproteobacteria</taxon>
        <taxon>Sphingomonadales</taxon>
        <taxon>Sphingomonadaceae</taxon>
        <taxon>Sphingomonas</taxon>
    </lineage>
</organism>
<comment type="caution">
    <text evidence="3">The sequence shown here is derived from an EMBL/GenBank/DDBJ whole genome shotgun (WGS) entry which is preliminary data.</text>
</comment>
<dbReference type="GO" id="GO:0003677">
    <property type="term" value="F:DNA binding"/>
    <property type="evidence" value="ECO:0007669"/>
    <property type="project" value="UniProtKB-KW"/>
</dbReference>
<evidence type="ECO:0000256" key="1">
    <source>
        <dbReference type="ARBA" id="ARBA00023125"/>
    </source>
</evidence>
<dbReference type="Proteomes" id="UP000074072">
    <property type="component" value="Unassembled WGS sequence"/>
</dbReference>
<dbReference type="SUPFAM" id="SSF56349">
    <property type="entry name" value="DNA breaking-rejoining enzymes"/>
    <property type="match status" value="1"/>
</dbReference>
<dbReference type="AlphaFoldDB" id="A0A147J2D8"/>
<dbReference type="EMBL" id="LDTE01000009">
    <property type="protein sequence ID" value="KTW02815.1"/>
    <property type="molecule type" value="Genomic_DNA"/>
</dbReference>
<keyword evidence="1" id="KW-0238">DNA-binding</keyword>
<sequence length="371" mass="41534">MGRFAVKNVTERPPGSGQLYFRRKIAGKDTYHRLPAVDDPTFHEIYRQLSSTAPARVGPKHGTLHWLALDYRGSVEWQAKSARTRENQDRYIQLIIDEHGHRTVTGVRPFMIYKMRDAYAETPGKANVWLSVFGSLMRHAIKLGLIDKNPANEVPVLKTGEHEPWPVDLLRVCLEEATPMTRLAIITGLCSGQRIGDCIRMQYGWITAGIMEFTQEKVRKGGVTKDVAVPMHPLWTEELAKLPRKSVTLLYERTGAPFKTTAAIQERLRKLMDKEPVREVLEDLIARETIKEGATFTFHGLRKNACCYLLETGLNDSEVGSILGMSPEIVRHYGKRTRALMVARGAADRMTGGKIIGLSGAKVAMATAKNG</sequence>
<dbReference type="GO" id="GO:0015074">
    <property type="term" value="P:DNA integration"/>
    <property type="evidence" value="ECO:0007669"/>
    <property type="project" value="InterPro"/>
</dbReference>
<reference evidence="3 4" key="1">
    <citation type="journal article" date="2016" name="Front. Microbiol.">
        <title>Genomic Resource of Rice Seed Associated Bacteria.</title>
        <authorList>
            <person name="Midha S."/>
            <person name="Bansal K."/>
            <person name="Sharma S."/>
            <person name="Kumar N."/>
            <person name="Patil P.P."/>
            <person name="Chaudhry V."/>
            <person name="Patil P.B."/>
        </authorList>
    </citation>
    <scope>NUCLEOTIDE SEQUENCE [LARGE SCALE GENOMIC DNA]</scope>
    <source>
        <strain evidence="3 4">SB4</strain>
    </source>
</reference>
<evidence type="ECO:0000256" key="2">
    <source>
        <dbReference type="ARBA" id="ARBA00023172"/>
    </source>
</evidence>
<proteinExistence type="predicted"/>
<dbReference type="Gene3D" id="1.10.150.130">
    <property type="match status" value="1"/>
</dbReference>